<dbReference type="Gene3D" id="3.50.30.30">
    <property type="match status" value="1"/>
</dbReference>
<dbReference type="InParanoid" id="A0A674B9L4"/>
<evidence type="ECO:0000256" key="1">
    <source>
        <dbReference type="SAM" id="MobiDB-lite"/>
    </source>
</evidence>
<accession>A0A674B9L4</accession>
<keyword evidence="4" id="KW-1185">Reference proteome</keyword>
<evidence type="ECO:0000313" key="4">
    <source>
        <dbReference type="Proteomes" id="UP000472277"/>
    </source>
</evidence>
<reference evidence="3" key="1">
    <citation type="submission" date="2025-08" db="UniProtKB">
        <authorList>
            <consortium name="Ensembl"/>
        </authorList>
    </citation>
    <scope>IDENTIFICATION</scope>
</reference>
<keyword evidence="2" id="KW-0472">Membrane</keyword>
<dbReference type="Gene3D" id="3.40.630.10">
    <property type="entry name" value="Zn peptidases"/>
    <property type="match status" value="1"/>
</dbReference>
<keyword evidence="2" id="KW-1133">Transmembrane helix</keyword>
<feature type="region of interest" description="Disordered" evidence="1">
    <location>
        <begin position="250"/>
        <end position="278"/>
    </location>
</feature>
<reference evidence="3" key="2">
    <citation type="submission" date="2025-09" db="UniProtKB">
        <authorList>
            <consortium name="Ensembl"/>
        </authorList>
    </citation>
    <scope>IDENTIFICATION</scope>
</reference>
<dbReference type="PANTHER" id="PTHR10404:SF33">
    <property type="entry name" value="TRANSFERRIN RECEPTOR PROTEIN 2"/>
    <property type="match status" value="1"/>
</dbReference>
<feature type="compositionally biased region" description="Basic and acidic residues" evidence="1">
    <location>
        <begin position="26"/>
        <end position="89"/>
    </location>
</feature>
<evidence type="ECO:0000313" key="3">
    <source>
        <dbReference type="Ensembl" id="ENSSTUP00000067596.1"/>
    </source>
</evidence>
<protein>
    <submittedName>
        <fullName evidence="3">Uncharacterized protein</fullName>
    </submittedName>
</protein>
<name>A0A674B9L4_SALTR</name>
<keyword evidence="2" id="KW-0812">Transmembrane</keyword>
<proteinExistence type="predicted"/>
<evidence type="ECO:0000256" key="2">
    <source>
        <dbReference type="SAM" id="Phobius"/>
    </source>
</evidence>
<dbReference type="GeneTree" id="ENSGT01030000234598"/>
<dbReference type="Proteomes" id="UP000472277">
    <property type="component" value="Unassembled WGS sequence"/>
</dbReference>
<dbReference type="PANTHER" id="PTHR10404">
    <property type="entry name" value="N-ACETYLATED-ALPHA-LINKED ACIDIC DIPEPTIDASE"/>
    <property type="match status" value="1"/>
</dbReference>
<dbReference type="InterPro" id="IPR039373">
    <property type="entry name" value="Peptidase_M28B"/>
</dbReference>
<organism evidence="3 4">
    <name type="scientific">Salmo trutta</name>
    <name type="common">Brown trout</name>
    <dbReference type="NCBI Taxonomy" id="8032"/>
    <lineage>
        <taxon>Eukaryota</taxon>
        <taxon>Metazoa</taxon>
        <taxon>Chordata</taxon>
        <taxon>Craniata</taxon>
        <taxon>Vertebrata</taxon>
        <taxon>Euteleostomi</taxon>
        <taxon>Actinopterygii</taxon>
        <taxon>Neopterygii</taxon>
        <taxon>Teleostei</taxon>
        <taxon>Protacanthopterygii</taxon>
        <taxon>Salmoniformes</taxon>
        <taxon>Salmonidae</taxon>
        <taxon>Salmoninae</taxon>
        <taxon>Salmo</taxon>
    </lineage>
</organism>
<dbReference type="Ensembl" id="ENSSTUT00000071684.1">
    <property type="protein sequence ID" value="ENSSTUP00000067596.1"/>
    <property type="gene ID" value="ENSSTUG00000029564.1"/>
</dbReference>
<dbReference type="GO" id="GO:0009897">
    <property type="term" value="C:external side of plasma membrane"/>
    <property type="evidence" value="ECO:0007669"/>
    <property type="project" value="TreeGrafter"/>
</dbReference>
<feature type="region of interest" description="Disordered" evidence="1">
    <location>
        <begin position="1"/>
        <end position="89"/>
    </location>
</feature>
<feature type="compositionally biased region" description="Basic and acidic residues" evidence="1">
    <location>
        <begin position="255"/>
        <end position="278"/>
    </location>
</feature>
<dbReference type="GO" id="GO:0140298">
    <property type="term" value="P:endocytic iron import into cell"/>
    <property type="evidence" value="ECO:0007669"/>
    <property type="project" value="TreeGrafter"/>
</dbReference>
<feature type="transmembrane region" description="Helical" evidence="2">
    <location>
        <begin position="94"/>
        <end position="119"/>
    </location>
</feature>
<dbReference type="AlphaFoldDB" id="A0A674B9L4"/>
<sequence>MDTIRRTLLRQVRRGGGREGGTGGGGRERDRDEGDGGEREGQGEGRREGQGEERREGQGEEGKRERDRGRGEREGQGEEGERGTGGGGREREGVYLILLSLLPAFLLFLLSFLLGYVAFRGSYHYCGVEGEMIPAEDKPGTDHDIQVGGVYLGELRDMLKKYLQDEKIESTVRTTHPSGSSEGTALAAEILETFKDLRMDHTWTDSHYATLQFPSRIQRNSLWMVDSQGEVLEEIPLEDPDSYCAYSAMGTATVRETETERETERQRDRERERERESD</sequence>